<keyword evidence="4" id="KW-1185">Reference proteome</keyword>
<evidence type="ECO:0000313" key="4">
    <source>
        <dbReference type="Proteomes" id="UP001202827"/>
    </source>
</evidence>
<dbReference type="PANTHER" id="PTHR36582">
    <property type="entry name" value="ANTITOXIN PARD"/>
    <property type="match status" value="1"/>
</dbReference>
<sequence>MASSTNLGQPLEDYVNGLVKAGRFESRDDVLREGLRLLQIKERRQAELDAALDRGLADIEAGRFKPLEEVAERLKAKYTAMKDSGE</sequence>
<dbReference type="RefSeq" id="WP_248683102.1">
    <property type="nucleotide sequence ID" value="NZ_JALPRY010000012.1"/>
</dbReference>
<comment type="caution">
    <text evidence="3">The sequence shown here is derived from an EMBL/GenBank/DDBJ whole genome shotgun (WGS) entry which is preliminary data.</text>
</comment>
<evidence type="ECO:0000313" key="3">
    <source>
        <dbReference type="EMBL" id="MCK8780474.1"/>
    </source>
</evidence>
<dbReference type="InterPro" id="IPR022789">
    <property type="entry name" value="ParD"/>
</dbReference>
<dbReference type="InterPro" id="IPR038296">
    <property type="entry name" value="ParD_sf"/>
</dbReference>
<dbReference type="PANTHER" id="PTHR36582:SF2">
    <property type="entry name" value="ANTITOXIN PARD"/>
    <property type="match status" value="1"/>
</dbReference>
<dbReference type="Pfam" id="PF03693">
    <property type="entry name" value="ParD_antitoxin"/>
    <property type="match status" value="1"/>
</dbReference>
<comment type="similarity">
    <text evidence="1">Belongs to the ParD antitoxin family.</text>
</comment>
<dbReference type="NCBIfam" id="TIGR02606">
    <property type="entry name" value="antidote_CC2985"/>
    <property type="match status" value="1"/>
</dbReference>
<organism evidence="3 4">
    <name type="scientific">Neorhizobium turbinariae</name>
    <dbReference type="NCBI Taxonomy" id="2937795"/>
    <lineage>
        <taxon>Bacteria</taxon>
        <taxon>Pseudomonadati</taxon>
        <taxon>Pseudomonadota</taxon>
        <taxon>Alphaproteobacteria</taxon>
        <taxon>Hyphomicrobiales</taxon>
        <taxon>Rhizobiaceae</taxon>
        <taxon>Rhizobium/Agrobacterium group</taxon>
        <taxon>Neorhizobium</taxon>
    </lineage>
</organism>
<gene>
    <name evidence="3" type="ORF">M0654_10805</name>
</gene>
<evidence type="ECO:0000256" key="2">
    <source>
        <dbReference type="ARBA" id="ARBA00022649"/>
    </source>
</evidence>
<dbReference type="SUPFAM" id="SSF47598">
    <property type="entry name" value="Ribbon-helix-helix"/>
    <property type="match status" value="1"/>
</dbReference>
<keyword evidence="2" id="KW-1277">Toxin-antitoxin system</keyword>
<accession>A0ABT0IRN5</accession>
<evidence type="ECO:0000256" key="1">
    <source>
        <dbReference type="ARBA" id="ARBA00008580"/>
    </source>
</evidence>
<protein>
    <submittedName>
        <fullName evidence="3">Type II toxin-antitoxin system ParD family antitoxin</fullName>
    </submittedName>
</protein>
<dbReference type="InterPro" id="IPR010985">
    <property type="entry name" value="Ribbon_hlx_hlx"/>
</dbReference>
<dbReference type="Gene3D" id="6.10.10.120">
    <property type="entry name" value="Antitoxin ParD1-like"/>
    <property type="match status" value="1"/>
</dbReference>
<reference evidence="3 4" key="1">
    <citation type="submission" date="2022-04" db="EMBL/GenBank/DDBJ databases">
        <title>Rhizobium coralii sp. nov., isolated from coral Turbinaria peltata.</title>
        <authorList>
            <person name="Sun H."/>
        </authorList>
    </citation>
    <scope>NUCLEOTIDE SEQUENCE [LARGE SCALE GENOMIC DNA]</scope>
    <source>
        <strain evidence="3 4">NTR19</strain>
    </source>
</reference>
<proteinExistence type="inferred from homology"/>
<name>A0ABT0IRN5_9HYPH</name>
<dbReference type="EMBL" id="JALPRY010000012">
    <property type="protein sequence ID" value="MCK8780474.1"/>
    <property type="molecule type" value="Genomic_DNA"/>
</dbReference>
<dbReference type="Proteomes" id="UP001202827">
    <property type="component" value="Unassembled WGS sequence"/>
</dbReference>